<comment type="caution">
    <text evidence="1">The sequence shown here is derived from an EMBL/GenBank/DDBJ whole genome shotgun (WGS) entry which is preliminary data.</text>
</comment>
<dbReference type="EMBL" id="QKWP01001262">
    <property type="protein sequence ID" value="RIB10342.1"/>
    <property type="molecule type" value="Genomic_DNA"/>
</dbReference>
<protein>
    <submittedName>
        <fullName evidence="1">Uncharacterized protein</fullName>
    </submittedName>
</protein>
<keyword evidence="2" id="KW-1185">Reference proteome</keyword>
<dbReference type="AlphaFoldDB" id="A0A397UJ76"/>
<organism evidence="1 2">
    <name type="scientific">Gigaspora rosea</name>
    <dbReference type="NCBI Taxonomy" id="44941"/>
    <lineage>
        <taxon>Eukaryota</taxon>
        <taxon>Fungi</taxon>
        <taxon>Fungi incertae sedis</taxon>
        <taxon>Mucoromycota</taxon>
        <taxon>Glomeromycotina</taxon>
        <taxon>Glomeromycetes</taxon>
        <taxon>Diversisporales</taxon>
        <taxon>Gigasporaceae</taxon>
        <taxon>Gigaspora</taxon>
    </lineage>
</organism>
<evidence type="ECO:0000313" key="1">
    <source>
        <dbReference type="EMBL" id="RIB10342.1"/>
    </source>
</evidence>
<reference evidence="1 2" key="1">
    <citation type="submission" date="2018-06" db="EMBL/GenBank/DDBJ databases">
        <title>Comparative genomics reveals the genomic features of Rhizophagus irregularis, R. cerebriforme, R. diaphanum and Gigaspora rosea, and their symbiotic lifestyle signature.</title>
        <authorList>
            <person name="Morin E."/>
            <person name="San Clemente H."/>
            <person name="Chen E.C.H."/>
            <person name="De La Providencia I."/>
            <person name="Hainaut M."/>
            <person name="Kuo A."/>
            <person name="Kohler A."/>
            <person name="Murat C."/>
            <person name="Tang N."/>
            <person name="Roy S."/>
            <person name="Loubradou J."/>
            <person name="Henrissat B."/>
            <person name="Grigoriev I.V."/>
            <person name="Corradi N."/>
            <person name="Roux C."/>
            <person name="Martin F.M."/>
        </authorList>
    </citation>
    <scope>NUCLEOTIDE SEQUENCE [LARGE SCALE GENOMIC DNA]</scope>
    <source>
        <strain evidence="1 2">DAOM 194757</strain>
    </source>
</reference>
<accession>A0A397UJ76</accession>
<dbReference type="OrthoDB" id="2422747at2759"/>
<proteinExistence type="predicted"/>
<evidence type="ECO:0000313" key="2">
    <source>
        <dbReference type="Proteomes" id="UP000266673"/>
    </source>
</evidence>
<sequence>MQKFFKGVPLPKLHPSLNNQSKIDYMIATKRHAEHPYGQDIMENKTAYEVMNTLEFLQNCEEPGVADWVQDKRQSWMLASLSPTFTKKLPAIWTKIPFTTNAGESAHVNINRNGYELSLLAAIQKASKFDQLQWSSAYIYEKTNVSDSYRDKSSLQRTVEACVNKSSTSQKSSKRTQLAKNSTEILNECSELTIGS</sequence>
<name>A0A397UJ76_9GLOM</name>
<dbReference type="Proteomes" id="UP000266673">
    <property type="component" value="Unassembled WGS sequence"/>
</dbReference>
<gene>
    <name evidence="1" type="ORF">C2G38_2206392</name>
</gene>